<dbReference type="EMBL" id="JBHRTG010000019">
    <property type="protein sequence ID" value="MFC3165230.1"/>
    <property type="molecule type" value="Genomic_DNA"/>
</dbReference>
<dbReference type="CDD" id="cd04301">
    <property type="entry name" value="NAT_SF"/>
    <property type="match status" value="1"/>
</dbReference>
<dbReference type="InterPro" id="IPR016181">
    <property type="entry name" value="Acyl_CoA_acyltransferase"/>
</dbReference>
<dbReference type="RefSeq" id="WP_182304550.1">
    <property type="nucleotide sequence ID" value="NZ_CP059896.1"/>
</dbReference>
<evidence type="ECO:0000259" key="1">
    <source>
        <dbReference type="PROSITE" id="PS51186"/>
    </source>
</evidence>
<sequence>MTTLRCATADDIPFIMRTERLPGYDLVVGRFGEAEHHARIADPAWAYLVGDDGFAILNDLDNRDGNVCLKRFAVTERGRGLGSRLMPLVVDWSFTHTPVHRLWLNLVEGNEAAWRVYGKNGFLKEGVRREAAVLPDGRRSNMIMMSILRPEWDARQRG</sequence>
<dbReference type="SUPFAM" id="SSF55729">
    <property type="entry name" value="Acyl-CoA N-acyltransferases (Nat)"/>
    <property type="match status" value="1"/>
</dbReference>
<dbReference type="Gene3D" id="3.40.630.30">
    <property type="match status" value="1"/>
</dbReference>
<keyword evidence="3" id="KW-1185">Reference proteome</keyword>
<accession>A0ABV7I751</accession>
<dbReference type="InterPro" id="IPR000182">
    <property type="entry name" value="GNAT_dom"/>
</dbReference>
<proteinExistence type="predicted"/>
<dbReference type="PROSITE" id="PS51186">
    <property type="entry name" value="GNAT"/>
    <property type="match status" value="1"/>
</dbReference>
<comment type="caution">
    <text evidence="2">The sequence shown here is derived from an EMBL/GenBank/DDBJ whole genome shotgun (WGS) entry which is preliminary data.</text>
</comment>
<evidence type="ECO:0000313" key="2">
    <source>
        <dbReference type="EMBL" id="MFC3165230.1"/>
    </source>
</evidence>
<keyword evidence="2" id="KW-0808">Transferase</keyword>
<dbReference type="Proteomes" id="UP001595647">
    <property type="component" value="Unassembled WGS sequence"/>
</dbReference>
<evidence type="ECO:0000313" key="3">
    <source>
        <dbReference type="Proteomes" id="UP001595647"/>
    </source>
</evidence>
<keyword evidence="2" id="KW-0012">Acyltransferase</keyword>
<reference evidence="3" key="1">
    <citation type="journal article" date="2019" name="Int. J. Syst. Evol. Microbiol.">
        <title>The Global Catalogue of Microorganisms (GCM) 10K type strain sequencing project: providing services to taxonomists for standard genome sequencing and annotation.</title>
        <authorList>
            <consortium name="The Broad Institute Genomics Platform"/>
            <consortium name="The Broad Institute Genome Sequencing Center for Infectious Disease"/>
            <person name="Wu L."/>
            <person name="Ma J."/>
        </authorList>
    </citation>
    <scope>NUCLEOTIDE SEQUENCE [LARGE SCALE GENOMIC DNA]</scope>
    <source>
        <strain evidence="3">KCTC 52231</strain>
    </source>
</reference>
<name>A0ABV7I751_9HYPH</name>
<organism evidence="2 3">
    <name type="scientific">Ciceribacter thiooxidans</name>
    <dbReference type="NCBI Taxonomy" id="1969821"/>
    <lineage>
        <taxon>Bacteria</taxon>
        <taxon>Pseudomonadati</taxon>
        <taxon>Pseudomonadota</taxon>
        <taxon>Alphaproteobacteria</taxon>
        <taxon>Hyphomicrobiales</taxon>
        <taxon>Rhizobiaceae</taxon>
        <taxon>Ciceribacter</taxon>
    </lineage>
</organism>
<gene>
    <name evidence="2" type="ORF">ACFOHV_18250</name>
</gene>
<feature type="domain" description="N-acetyltransferase" evidence="1">
    <location>
        <begin position="2"/>
        <end position="150"/>
    </location>
</feature>
<dbReference type="GO" id="GO:0016746">
    <property type="term" value="F:acyltransferase activity"/>
    <property type="evidence" value="ECO:0007669"/>
    <property type="project" value="UniProtKB-KW"/>
</dbReference>
<dbReference type="Pfam" id="PF00583">
    <property type="entry name" value="Acetyltransf_1"/>
    <property type="match status" value="1"/>
</dbReference>
<protein>
    <submittedName>
        <fullName evidence="2">GNAT family N-acetyltransferase</fullName>
        <ecNumber evidence="2">2.3.-.-</ecNumber>
    </submittedName>
</protein>
<dbReference type="EC" id="2.3.-.-" evidence="2"/>